<evidence type="ECO:0000313" key="19">
    <source>
        <dbReference type="Proteomes" id="UP000010796"/>
    </source>
</evidence>
<keyword evidence="9 13" id="KW-0862">Zinc</keyword>
<dbReference type="PATRIC" id="fig|926556.3.peg.990"/>
<dbReference type="GO" id="GO:0008835">
    <property type="term" value="F:diaminohydroxyphosphoribosylaminopyrimidine deaminase activity"/>
    <property type="evidence" value="ECO:0007669"/>
    <property type="project" value="UniProtKB-EC"/>
</dbReference>
<feature type="domain" description="CMP/dCMP-type deaminase" evidence="17">
    <location>
        <begin position="4"/>
        <end position="127"/>
    </location>
</feature>
<dbReference type="InterPro" id="IPR002125">
    <property type="entry name" value="CMP_dCMP_dom"/>
</dbReference>
<dbReference type="STRING" id="926556.Echvi_0964"/>
<dbReference type="SUPFAM" id="SSF53597">
    <property type="entry name" value="Dihydrofolate reductase-like"/>
    <property type="match status" value="1"/>
</dbReference>
<feature type="binding site" evidence="16">
    <location>
        <position position="89"/>
    </location>
    <ligand>
        <name>Zn(2+)</name>
        <dbReference type="ChEBI" id="CHEBI:29105"/>
        <note>catalytic</note>
    </ligand>
</feature>
<dbReference type="InterPro" id="IPR024072">
    <property type="entry name" value="DHFR-like_dom_sf"/>
</dbReference>
<dbReference type="PANTHER" id="PTHR38011:SF7">
    <property type="entry name" value="2,5-DIAMINO-6-RIBOSYLAMINO-4(3H)-PYRIMIDINONE 5'-PHOSPHATE REDUCTASE"/>
    <property type="match status" value="1"/>
</dbReference>
<evidence type="ECO:0000259" key="17">
    <source>
        <dbReference type="PROSITE" id="PS51747"/>
    </source>
</evidence>
<name>L0FX59_ECHVK</name>
<dbReference type="EC" id="1.1.1.193" evidence="13"/>
<dbReference type="PROSITE" id="PS00903">
    <property type="entry name" value="CYT_DCMP_DEAMINASES_1"/>
    <property type="match status" value="1"/>
</dbReference>
<dbReference type="InterPro" id="IPR050765">
    <property type="entry name" value="Riboflavin_Biosynth_HTPR"/>
</dbReference>
<evidence type="ECO:0000256" key="4">
    <source>
        <dbReference type="ARBA" id="ARBA00005259"/>
    </source>
</evidence>
<dbReference type="EC" id="3.5.4.26" evidence="13"/>
<comment type="cofactor">
    <cofactor evidence="13 16">
        <name>Zn(2+)</name>
        <dbReference type="ChEBI" id="CHEBI:29105"/>
    </cofactor>
    <text evidence="13 16">Binds 1 zinc ion.</text>
</comment>
<proteinExistence type="inferred from homology"/>
<feature type="binding site" evidence="15">
    <location>
        <position position="201"/>
    </location>
    <ligand>
        <name>NADP(+)</name>
        <dbReference type="ChEBI" id="CHEBI:58349"/>
    </ligand>
</feature>
<feature type="binding site" evidence="15">
    <location>
        <position position="212"/>
    </location>
    <ligand>
        <name>substrate</name>
    </ligand>
</feature>
<keyword evidence="11 13" id="KW-0560">Oxidoreductase</keyword>
<feature type="binding site" evidence="15">
    <location>
        <position position="175"/>
    </location>
    <ligand>
        <name>NADP(+)</name>
        <dbReference type="ChEBI" id="CHEBI:58349"/>
    </ligand>
</feature>
<comment type="catalytic activity">
    <reaction evidence="13">
        <text>2,5-diamino-6-hydroxy-4-(5-phosphoribosylamino)-pyrimidine + H2O + H(+) = 5-amino-6-(5-phospho-D-ribosylamino)uracil + NH4(+)</text>
        <dbReference type="Rhea" id="RHEA:21868"/>
        <dbReference type="ChEBI" id="CHEBI:15377"/>
        <dbReference type="ChEBI" id="CHEBI:15378"/>
        <dbReference type="ChEBI" id="CHEBI:28938"/>
        <dbReference type="ChEBI" id="CHEBI:58453"/>
        <dbReference type="ChEBI" id="CHEBI:58614"/>
        <dbReference type="EC" id="3.5.4.26"/>
    </reaction>
</comment>
<evidence type="ECO:0000256" key="16">
    <source>
        <dbReference type="PIRSR" id="PIRSR006769-3"/>
    </source>
</evidence>
<dbReference type="KEGG" id="evi:Echvi_0964"/>
<keyword evidence="6 13" id="KW-0686">Riboflavin biosynthesis</keyword>
<evidence type="ECO:0000256" key="6">
    <source>
        <dbReference type="ARBA" id="ARBA00022619"/>
    </source>
</evidence>
<dbReference type="Gene3D" id="3.40.430.10">
    <property type="entry name" value="Dihydrofolate Reductase, subunit A"/>
    <property type="match status" value="1"/>
</dbReference>
<dbReference type="Gene3D" id="3.40.140.10">
    <property type="entry name" value="Cytidine Deaminase, domain 2"/>
    <property type="match status" value="1"/>
</dbReference>
<dbReference type="InterPro" id="IPR016193">
    <property type="entry name" value="Cytidine_deaminase-like"/>
</dbReference>
<evidence type="ECO:0000256" key="11">
    <source>
        <dbReference type="ARBA" id="ARBA00023002"/>
    </source>
</evidence>
<dbReference type="AlphaFoldDB" id="L0FX59"/>
<reference evidence="19" key="1">
    <citation type="submission" date="2012-02" db="EMBL/GenBank/DDBJ databases">
        <title>The complete genome of Echinicola vietnamensis DSM 17526.</title>
        <authorList>
            <person name="Lucas S."/>
            <person name="Copeland A."/>
            <person name="Lapidus A."/>
            <person name="Glavina del Rio T."/>
            <person name="Dalin E."/>
            <person name="Tice H."/>
            <person name="Bruce D."/>
            <person name="Goodwin L."/>
            <person name="Pitluck S."/>
            <person name="Peters L."/>
            <person name="Ovchinnikova G."/>
            <person name="Teshima H."/>
            <person name="Kyrpides N."/>
            <person name="Mavromatis K."/>
            <person name="Ivanova N."/>
            <person name="Brettin T."/>
            <person name="Detter J.C."/>
            <person name="Han C."/>
            <person name="Larimer F."/>
            <person name="Land M."/>
            <person name="Hauser L."/>
            <person name="Markowitz V."/>
            <person name="Cheng J.-F."/>
            <person name="Hugenholtz P."/>
            <person name="Woyke T."/>
            <person name="Wu D."/>
            <person name="Brambilla E."/>
            <person name="Klenk H.-P."/>
            <person name="Eisen J.A."/>
        </authorList>
    </citation>
    <scope>NUCLEOTIDE SEQUENCE [LARGE SCALE GENOMIC DNA]</scope>
    <source>
        <strain evidence="19">DSM 17526 / LMG 23754 / KMM 6221</strain>
    </source>
</reference>
<accession>L0FX59</accession>
<evidence type="ECO:0000256" key="15">
    <source>
        <dbReference type="PIRSR" id="PIRSR006769-2"/>
    </source>
</evidence>
<comment type="similarity">
    <text evidence="4 13">In the N-terminal section; belongs to the cytidine and deoxycytidylate deaminase family.</text>
</comment>
<feature type="binding site" evidence="15">
    <location>
        <position position="205"/>
    </location>
    <ligand>
        <name>NADP(+)</name>
        <dbReference type="ChEBI" id="CHEBI:58349"/>
    </ligand>
</feature>
<keyword evidence="10 13" id="KW-0521">NADP</keyword>
<dbReference type="FunFam" id="3.40.140.10:FF:000025">
    <property type="entry name" value="Riboflavin biosynthesis protein RibD"/>
    <property type="match status" value="1"/>
</dbReference>
<dbReference type="eggNOG" id="COG1985">
    <property type="taxonomic scope" value="Bacteria"/>
</dbReference>
<evidence type="ECO:0000256" key="3">
    <source>
        <dbReference type="ARBA" id="ARBA00004910"/>
    </source>
</evidence>
<evidence type="ECO:0000256" key="1">
    <source>
        <dbReference type="ARBA" id="ARBA00002151"/>
    </source>
</evidence>
<keyword evidence="19" id="KW-1185">Reference proteome</keyword>
<dbReference type="InterPro" id="IPR016192">
    <property type="entry name" value="APOBEC/CMP_deaminase_Zn-bd"/>
</dbReference>
<dbReference type="PANTHER" id="PTHR38011">
    <property type="entry name" value="DIHYDROFOLATE REDUCTASE FAMILY PROTEIN (AFU_ORTHOLOGUE AFUA_8G06820)"/>
    <property type="match status" value="1"/>
</dbReference>
<dbReference type="GO" id="GO:0009231">
    <property type="term" value="P:riboflavin biosynthetic process"/>
    <property type="evidence" value="ECO:0007669"/>
    <property type="project" value="UniProtKB-UniPathway"/>
</dbReference>
<dbReference type="CDD" id="cd01284">
    <property type="entry name" value="Riboflavin_deaminase-reductase"/>
    <property type="match status" value="1"/>
</dbReference>
<comment type="function">
    <text evidence="1 13">Converts 2,5-diamino-6-(ribosylamino)-4(3h)-pyrimidinone 5'-phosphate into 5-amino-6-(ribosylamino)-2,4(1h,3h)-pyrimidinedione 5'-phosphate.</text>
</comment>
<evidence type="ECO:0000256" key="8">
    <source>
        <dbReference type="ARBA" id="ARBA00022801"/>
    </source>
</evidence>
<feature type="binding site" evidence="15">
    <location>
        <position position="173"/>
    </location>
    <ligand>
        <name>substrate</name>
    </ligand>
</feature>
<feature type="binding site" evidence="15">
    <location>
        <position position="209"/>
    </location>
    <ligand>
        <name>substrate</name>
    </ligand>
</feature>
<evidence type="ECO:0000256" key="9">
    <source>
        <dbReference type="ARBA" id="ARBA00022833"/>
    </source>
</evidence>
<evidence type="ECO:0000256" key="14">
    <source>
        <dbReference type="PIRSR" id="PIRSR006769-1"/>
    </source>
</evidence>
<dbReference type="UniPathway" id="UPA00275">
    <property type="reaction ID" value="UER00401"/>
</dbReference>
<dbReference type="Pfam" id="PF01872">
    <property type="entry name" value="RibD_C"/>
    <property type="match status" value="1"/>
</dbReference>
<comment type="catalytic activity">
    <reaction evidence="13">
        <text>5-amino-6-(5-phospho-D-ribitylamino)uracil + NADP(+) = 5-amino-6-(5-phospho-D-ribosylamino)uracil + NADPH + H(+)</text>
        <dbReference type="Rhea" id="RHEA:17845"/>
        <dbReference type="ChEBI" id="CHEBI:15378"/>
        <dbReference type="ChEBI" id="CHEBI:57783"/>
        <dbReference type="ChEBI" id="CHEBI:58349"/>
        <dbReference type="ChEBI" id="CHEBI:58421"/>
        <dbReference type="ChEBI" id="CHEBI:58453"/>
        <dbReference type="EC" id="1.1.1.193"/>
    </reaction>
</comment>
<evidence type="ECO:0000256" key="2">
    <source>
        <dbReference type="ARBA" id="ARBA00004882"/>
    </source>
</evidence>
<dbReference type="GO" id="GO:0008270">
    <property type="term" value="F:zinc ion binding"/>
    <property type="evidence" value="ECO:0007669"/>
    <property type="project" value="InterPro"/>
</dbReference>
<evidence type="ECO:0000256" key="7">
    <source>
        <dbReference type="ARBA" id="ARBA00022723"/>
    </source>
</evidence>
<dbReference type="EMBL" id="CP003346">
    <property type="protein sequence ID" value="AGA77235.1"/>
    <property type="molecule type" value="Genomic_DNA"/>
</dbReference>
<protein>
    <recommendedName>
        <fullName evidence="13">Riboflavin biosynthesis protein RibD</fullName>
    </recommendedName>
    <domain>
        <recommendedName>
            <fullName evidence="13">Diaminohydroxyphosphoribosylaminopyrimidine deaminase</fullName>
            <shortName evidence="13">DRAP deaminase</shortName>
            <ecNumber evidence="13">3.5.4.26</ecNumber>
        </recommendedName>
        <alternativeName>
            <fullName evidence="13">Riboflavin-specific deaminase</fullName>
        </alternativeName>
    </domain>
    <domain>
        <recommendedName>
            <fullName evidence="13">5-amino-6-(5-phosphoribosylamino)uracil reductase</fullName>
            <ecNumber evidence="13">1.1.1.193</ecNumber>
        </recommendedName>
        <alternativeName>
            <fullName evidence="13">HTP reductase</fullName>
        </alternativeName>
    </domain>
</protein>
<feature type="binding site" evidence="15">
    <location>
        <position position="286"/>
    </location>
    <ligand>
        <name>substrate</name>
    </ligand>
</feature>
<evidence type="ECO:0000256" key="5">
    <source>
        <dbReference type="ARBA" id="ARBA00007417"/>
    </source>
</evidence>
<comment type="pathway">
    <text evidence="3 13">Cofactor biosynthesis; riboflavin biosynthesis; 5-amino-6-(D-ribitylamino)uracil from GTP: step 3/4.</text>
</comment>
<dbReference type="InterPro" id="IPR004794">
    <property type="entry name" value="Eubact_RibD"/>
</dbReference>
<dbReference type="GO" id="GO:0008703">
    <property type="term" value="F:5-amino-6-(5-phosphoribosylamino)uracil reductase activity"/>
    <property type="evidence" value="ECO:0007669"/>
    <property type="project" value="UniProtKB-EC"/>
</dbReference>
<evidence type="ECO:0000256" key="13">
    <source>
        <dbReference type="PIRNR" id="PIRNR006769"/>
    </source>
</evidence>
<feature type="binding site" evidence="15">
    <location>
        <position position="159"/>
    </location>
    <ligand>
        <name>NADP(+)</name>
        <dbReference type="ChEBI" id="CHEBI:58349"/>
    </ligand>
</feature>
<keyword evidence="7 13" id="KW-0479">Metal-binding</keyword>
<evidence type="ECO:0000313" key="18">
    <source>
        <dbReference type="EMBL" id="AGA77235.1"/>
    </source>
</evidence>
<organism evidence="18 19">
    <name type="scientific">Echinicola vietnamensis (strain DSM 17526 / LMG 23754 / KMM 6221)</name>
    <dbReference type="NCBI Taxonomy" id="926556"/>
    <lineage>
        <taxon>Bacteria</taxon>
        <taxon>Pseudomonadati</taxon>
        <taxon>Bacteroidota</taxon>
        <taxon>Cytophagia</taxon>
        <taxon>Cytophagales</taxon>
        <taxon>Cyclobacteriaceae</taxon>
        <taxon>Echinicola</taxon>
    </lineage>
</organism>
<keyword evidence="12" id="KW-0511">Multifunctional enzyme</keyword>
<dbReference type="Proteomes" id="UP000010796">
    <property type="component" value="Chromosome"/>
</dbReference>
<dbReference type="NCBIfam" id="TIGR00326">
    <property type="entry name" value="eubact_ribD"/>
    <property type="match status" value="1"/>
</dbReference>
<dbReference type="InterPro" id="IPR002734">
    <property type="entry name" value="RibDG_C"/>
</dbReference>
<dbReference type="PIRSF" id="PIRSF006769">
    <property type="entry name" value="RibD"/>
    <property type="match status" value="1"/>
</dbReference>
<keyword evidence="8 13" id="KW-0378">Hydrolase</keyword>
<dbReference type="SUPFAM" id="SSF53927">
    <property type="entry name" value="Cytidine deaminase-like"/>
    <property type="match status" value="1"/>
</dbReference>
<evidence type="ECO:0000256" key="12">
    <source>
        <dbReference type="ARBA" id="ARBA00023268"/>
    </source>
</evidence>
<feature type="binding site" evidence="16">
    <location>
        <position position="53"/>
    </location>
    <ligand>
        <name>Zn(2+)</name>
        <dbReference type="ChEBI" id="CHEBI:29105"/>
        <note>catalytic</note>
    </ligand>
</feature>
<feature type="binding site" evidence="16">
    <location>
        <position position="80"/>
    </location>
    <ligand>
        <name>Zn(2+)</name>
        <dbReference type="ChEBI" id="CHEBI:29105"/>
        <note>catalytic</note>
    </ligand>
</feature>
<dbReference type="eggNOG" id="COG0117">
    <property type="taxonomic scope" value="Bacteria"/>
</dbReference>
<comment type="similarity">
    <text evidence="5 13">In the C-terminal section; belongs to the HTP reductase family.</text>
</comment>
<comment type="pathway">
    <text evidence="2 13">Cofactor biosynthesis; riboflavin biosynthesis; 5-amino-6-(D-ribitylamino)uracil from GTP: step 2/4.</text>
</comment>
<dbReference type="Pfam" id="PF00383">
    <property type="entry name" value="dCMP_cyt_deam_1"/>
    <property type="match status" value="1"/>
</dbReference>
<sequence length="347" mass="39249">MAMTADEKYMLRALELAELGRGHVSPNPMVGCVIVYGDRIIGEGYHMQYGGPHAEPNAVNSVTDPTLLREATVYVTLEPCAHFGKTPPCANLLAEKQVKKVVIAAVDSNPLVGGKGIKILEEAGIEVVTGIQEQASRKLNKRFFTAIEKNRPYVILKWAQTQDGYIARSNYDSKWISNSYSRQLVHKWRTEEDAIMVGTKTAYFDDPRLNVRDWQGKDPLRIVLDKQLTLDKNLHLFDQRIPTICYNLIKDESAHHLTYVKLKEHFGIDDILKDLHQRKVQSVIIEGGSYLLQKFIQSELWDEARVFTGQSTFENGISAPKLNQQASETLDIMGDRLEIFERNTSSS</sequence>
<feature type="active site" description="Proton donor" evidence="14">
    <location>
        <position position="55"/>
    </location>
</feature>
<evidence type="ECO:0000256" key="10">
    <source>
        <dbReference type="ARBA" id="ARBA00022857"/>
    </source>
</evidence>
<dbReference type="PROSITE" id="PS51747">
    <property type="entry name" value="CYT_DCMP_DEAMINASES_2"/>
    <property type="match status" value="1"/>
</dbReference>
<feature type="binding site" evidence="15">
    <location>
        <position position="189"/>
    </location>
    <ligand>
        <name>substrate</name>
    </ligand>
</feature>
<dbReference type="HOGENOM" id="CLU_036590_1_1_10"/>
<gene>
    <name evidence="18" type="ordered locus">Echvi_0964</name>
</gene>